<dbReference type="InterPro" id="IPR000595">
    <property type="entry name" value="cNMP-bd_dom"/>
</dbReference>
<dbReference type="InterPro" id="IPR045641">
    <property type="entry name" value="SrpI-like"/>
</dbReference>
<dbReference type="Pfam" id="PF00027">
    <property type="entry name" value="cNMP_binding"/>
    <property type="match status" value="1"/>
</dbReference>
<evidence type="ECO:0000313" key="3">
    <source>
        <dbReference type="Proteomes" id="UP000654471"/>
    </source>
</evidence>
<name>A0ABQ2UQF0_9ACTN</name>
<dbReference type="RefSeq" id="WP_189296323.1">
    <property type="nucleotide sequence ID" value="NZ_BMRP01000002.1"/>
</dbReference>
<dbReference type="Proteomes" id="UP000654471">
    <property type="component" value="Unassembled WGS sequence"/>
</dbReference>
<dbReference type="InterPro" id="IPR018490">
    <property type="entry name" value="cNMP-bd_dom_sf"/>
</dbReference>
<protein>
    <submittedName>
        <fullName evidence="2">Crp/Fnr family transcriptional regulator</fullName>
    </submittedName>
</protein>
<evidence type="ECO:0000259" key="1">
    <source>
        <dbReference type="PROSITE" id="PS50042"/>
    </source>
</evidence>
<dbReference type="InterPro" id="IPR049817">
    <property type="entry name" value="Encap_f2b"/>
</dbReference>
<dbReference type="PROSITE" id="PS50042">
    <property type="entry name" value="CNMP_BINDING_3"/>
    <property type="match status" value="1"/>
</dbReference>
<accession>A0ABQ2UQF0</accession>
<organism evidence="2 3">
    <name type="scientific">Streptomyces albospinus</name>
    <dbReference type="NCBI Taxonomy" id="285515"/>
    <lineage>
        <taxon>Bacteria</taxon>
        <taxon>Bacillati</taxon>
        <taxon>Actinomycetota</taxon>
        <taxon>Actinomycetes</taxon>
        <taxon>Kitasatosporales</taxon>
        <taxon>Streptomycetaceae</taxon>
        <taxon>Streptomyces</taxon>
    </lineage>
</organism>
<dbReference type="NCBIfam" id="NF041163">
    <property type="entry name" value="encap_f2b"/>
    <property type="match status" value="1"/>
</dbReference>
<evidence type="ECO:0000313" key="2">
    <source>
        <dbReference type="EMBL" id="GGU46415.1"/>
    </source>
</evidence>
<dbReference type="SMART" id="SM00100">
    <property type="entry name" value="cNMP"/>
    <property type="match status" value="1"/>
</dbReference>
<reference evidence="3" key="1">
    <citation type="journal article" date="2019" name="Int. J. Syst. Evol. Microbiol.">
        <title>The Global Catalogue of Microorganisms (GCM) 10K type strain sequencing project: providing services to taxonomists for standard genome sequencing and annotation.</title>
        <authorList>
            <consortium name="The Broad Institute Genomics Platform"/>
            <consortium name="The Broad Institute Genome Sequencing Center for Infectious Disease"/>
            <person name="Wu L."/>
            <person name="Ma J."/>
        </authorList>
    </citation>
    <scope>NUCLEOTIDE SEQUENCE [LARGE SCALE GENOMIC DNA]</scope>
    <source>
        <strain evidence="3">JCM 3399</strain>
    </source>
</reference>
<dbReference type="SUPFAM" id="SSF51206">
    <property type="entry name" value="cAMP-binding domain-like"/>
    <property type="match status" value="1"/>
</dbReference>
<sequence>MNDRMSLGTDAARQLATTTKTTPQMRGITPRYLLRALPWVDVESGVFRVNRRRSYVLGDDRISTFTDGDDTRVIPGDLRELPYLRGADDSLLAELAAEFTTVPFEAGQMLTESADMTDRLVVIAQGRAEKRANGRYGEDALLEVIGDGQFFDLDAWTRSAPMPYRVKALTPGVALCLDRAALSRLHDRDAGIREAMAAYLATNGVRPGAEVPVDLAAGHSGEPDLPATYVDYEDAPREYHMTLAQTVLRVHTRVSDLYNGPIDQTRAQANLTAHALRERQEASILNHPEFGLFHNVAPGQRVQARHGSPTPDDLDELLTRVWKQPAYFLAHPRAIAAFGRECTRRGVPPVIDTSFGSPLLTWRGVPLLPSDKVRFSGGSGFGTTEILLMRVGEAEQGVVGLRPSGVADEVEPGLAMRNMGVDQKGITSYLMTAYFNAAVLVEDALAVLQNVEVNNYHDYA</sequence>
<comment type="caution">
    <text evidence="2">The sequence shown here is derived from an EMBL/GenBank/DDBJ whole genome shotgun (WGS) entry which is preliminary data.</text>
</comment>
<dbReference type="Pfam" id="PF19307">
    <property type="entry name" value="SrpI-like"/>
    <property type="match status" value="1"/>
</dbReference>
<feature type="domain" description="Cyclic nucleotide-binding" evidence="1">
    <location>
        <begin position="83"/>
        <end position="203"/>
    </location>
</feature>
<dbReference type="InterPro" id="IPR014710">
    <property type="entry name" value="RmlC-like_jellyroll"/>
</dbReference>
<dbReference type="EMBL" id="BMRP01000002">
    <property type="protein sequence ID" value="GGU46415.1"/>
    <property type="molecule type" value="Genomic_DNA"/>
</dbReference>
<dbReference type="CDD" id="cd00038">
    <property type="entry name" value="CAP_ED"/>
    <property type="match status" value="1"/>
</dbReference>
<proteinExistence type="predicted"/>
<keyword evidence="3" id="KW-1185">Reference proteome</keyword>
<gene>
    <name evidence="2" type="ORF">GCM10010211_07420</name>
</gene>
<dbReference type="Gene3D" id="2.60.120.10">
    <property type="entry name" value="Jelly Rolls"/>
    <property type="match status" value="1"/>
</dbReference>